<dbReference type="AlphaFoldDB" id="A0A2S7F655"/>
<evidence type="ECO:0000313" key="2">
    <source>
        <dbReference type="Proteomes" id="UP000238081"/>
    </source>
</evidence>
<evidence type="ECO:0000313" key="1">
    <source>
        <dbReference type="EMBL" id="PPV12383.1"/>
    </source>
</evidence>
<dbReference type="Proteomes" id="UP000238081">
    <property type="component" value="Unassembled WGS sequence"/>
</dbReference>
<gene>
    <name evidence="1" type="ORF">AWN73_19005</name>
</gene>
<comment type="caution">
    <text evidence="1">The sequence shown here is derived from an EMBL/GenBank/DDBJ whole genome shotgun (WGS) entry which is preliminary data.</text>
</comment>
<proteinExistence type="predicted"/>
<dbReference type="RefSeq" id="WP_043667206.1">
    <property type="nucleotide sequence ID" value="NZ_JSEG01000053.1"/>
</dbReference>
<sequence>MYNELDELLLEETTVDSWYDDGFSIAQDILNQFSNDDWQELSNEVLKKDLEWQRKLVYCLDNQVIEEELNIICKLIVIDDEELFEMCIDALRGFDNELGHSFIRKNPKIIIDVKKRVNVVGNATKRVLEDFLRRFAI</sequence>
<accession>A0A2S7F655</accession>
<organism evidence="1 2">
    <name type="scientific">Clostridium butyricum</name>
    <dbReference type="NCBI Taxonomy" id="1492"/>
    <lineage>
        <taxon>Bacteria</taxon>
        <taxon>Bacillati</taxon>
        <taxon>Bacillota</taxon>
        <taxon>Clostridia</taxon>
        <taxon>Eubacteriales</taxon>
        <taxon>Clostridiaceae</taxon>
        <taxon>Clostridium</taxon>
    </lineage>
</organism>
<name>A0A2S7F655_CLOBU</name>
<dbReference type="EMBL" id="LRDH01000147">
    <property type="protein sequence ID" value="PPV12383.1"/>
    <property type="molecule type" value="Genomic_DNA"/>
</dbReference>
<protein>
    <submittedName>
        <fullName evidence="1">Uncharacterized protein</fullName>
    </submittedName>
</protein>
<reference evidence="1 2" key="1">
    <citation type="submission" date="2016-01" db="EMBL/GenBank/DDBJ databases">
        <title>Characterization of the Clostridium difficile lineages that are prevalent in Hong Kong and China.</title>
        <authorList>
            <person name="Kwok J.S.-L."/>
            <person name="Lam W.-Y."/>
            <person name="Ip M."/>
            <person name="Chan T.-F."/>
            <person name="Hawkey P.M."/>
            <person name="Tsui S.K.-W."/>
        </authorList>
    </citation>
    <scope>NUCLEOTIDE SEQUENCE [LARGE SCALE GENOMIC DNA]</scope>
    <source>
        <strain evidence="1 2">300064</strain>
    </source>
</reference>